<organism evidence="2 3">
    <name type="scientific">Candidatus Frankia alpina</name>
    <dbReference type="NCBI Taxonomy" id="2699483"/>
    <lineage>
        <taxon>Bacteria</taxon>
        <taxon>Bacillati</taxon>
        <taxon>Actinomycetota</taxon>
        <taxon>Actinomycetes</taxon>
        <taxon>Frankiales</taxon>
        <taxon>Frankiaceae</taxon>
        <taxon>Frankia</taxon>
    </lineage>
</organism>
<dbReference type="AlphaFoldDB" id="A0A4S5BD08"/>
<sequence>MAQQRAVRLVQARQAHDDGLAGGEPVEQHRAGVRQARRDRLGVEQAGLHRGRERPPLAVPQRGPAYRHFQRQTQH</sequence>
<feature type="region of interest" description="Disordered" evidence="1">
    <location>
        <begin position="12"/>
        <end position="75"/>
    </location>
</feature>
<gene>
    <name evidence="2" type="ORF">E7Y31_22695</name>
</gene>
<evidence type="ECO:0000313" key="3">
    <source>
        <dbReference type="Proteomes" id="UP000305282"/>
    </source>
</evidence>
<comment type="caution">
    <text evidence="2">The sequence shown here is derived from an EMBL/GenBank/DDBJ whole genome shotgun (WGS) entry which is preliminary data.</text>
</comment>
<accession>A0A4S5BD08</accession>
<dbReference type="Proteomes" id="UP000305282">
    <property type="component" value="Unassembled WGS sequence"/>
</dbReference>
<dbReference type="EMBL" id="SSXH01001007">
    <property type="protein sequence ID" value="THJ30104.1"/>
    <property type="molecule type" value="Genomic_DNA"/>
</dbReference>
<reference evidence="2 3" key="1">
    <citation type="submission" date="2019-04" db="EMBL/GenBank/DDBJ databases">
        <title>Draft genome sequences for three unisolated Alnus-infective Frankia Sp+ strains, AgTrS, AiOr and AvVan, the first sequenced Frankia strains able to sporulate in-planta.</title>
        <authorList>
            <person name="Bethencourt L."/>
            <person name="Vautrin F."/>
            <person name="Taib N."/>
            <person name="Dubost A."/>
            <person name="Castro-Garcia L."/>
            <person name="Imbaud O."/>
            <person name="Abrouk D."/>
            <person name="Fournier P."/>
            <person name="Briolay J."/>
            <person name="Nguyen A."/>
            <person name="Normand P."/>
            <person name="Fernandez M.P."/>
            <person name="Brochier-Armanet C."/>
            <person name="Herrera-Belaroussi A."/>
        </authorList>
    </citation>
    <scope>NUCLEOTIDE SEQUENCE [LARGE SCALE GENOMIC DNA]</scope>
    <source>
        <strain evidence="2 3">AvVan</strain>
    </source>
</reference>
<proteinExistence type="predicted"/>
<protein>
    <submittedName>
        <fullName evidence="2">Uncharacterized protein</fullName>
    </submittedName>
</protein>
<feature type="compositionally biased region" description="Basic and acidic residues" evidence="1">
    <location>
        <begin position="26"/>
        <end position="42"/>
    </location>
</feature>
<keyword evidence="3" id="KW-1185">Reference proteome</keyword>
<name>A0A4S5BD08_9ACTN</name>
<evidence type="ECO:0000313" key="2">
    <source>
        <dbReference type="EMBL" id="THJ30104.1"/>
    </source>
</evidence>
<evidence type="ECO:0000256" key="1">
    <source>
        <dbReference type="SAM" id="MobiDB-lite"/>
    </source>
</evidence>